<dbReference type="Proteomes" id="UP000472262">
    <property type="component" value="Unassembled WGS sequence"/>
</dbReference>
<protein>
    <submittedName>
        <fullName evidence="1">Uncharacterized protein</fullName>
    </submittedName>
</protein>
<reference evidence="1" key="1">
    <citation type="submission" date="2025-08" db="UniProtKB">
        <authorList>
            <consortium name="Ensembl"/>
        </authorList>
    </citation>
    <scope>IDENTIFICATION</scope>
</reference>
<dbReference type="AlphaFoldDB" id="A0A672TEQ4"/>
<evidence type="ECO:0000313" key="1">
    <source>
        <dbReference type="Ensembl" id="ENSSGRP00000112679.1"/>
    </source>
</evidence>
<name>A0A672TEQ4_SINGR</name>
<dbReference type="InParanoid" id="A0A672TEQ4"/>
<keyword evidence="2" id="KW-1185">Reference proteome</keyword>
<dbReference type="Ensembl" id="ENSSGRT00000119675.1">
    <property type="protein sequence ID" value="ENSSGRP00000112679.1"/>
    <property type="gene ID" value="ENSSGRG00000055375.1"/>
</dbReference>
<accession>A0A672TEQ4</accession>
<sequence>MTFIKIFNVPDLGGFPPSTPVRTNLIVACFSRSKALFSTNSADTLWSSLCVSRLKCSFGLSLRIVVYIQDLNIHSVKTMRIFSKGLYIQRAFLIRQT</sequence>
<proteinExistence type="predicted"/>
<organism evidence="1 2">
    <name type="scientific">Sinocyclocheilus grahami</name>
    <name type="common">Dianchi golden-line fish</name>
    <name type="synonym">Barbus grahami</name>
    <dbReference type="NCBI Taxonomy" id="75366"/>
    <lineage>
        <taxon>Eukaryota</taxon>
        <taxon>Metazoa</taxon>
        <taxon>Chordata</taxon>
        <taxon>Craniata</taxon>
        <taxon>Vertebrata</taxon>
        <taxon>Euteleostomi</taxon>
        <taxon>Actinopterygii</taxon>
        <taxon>Neopterygii</taxon>
        <taxon>Teleostei</taxon>
        <taxon>Ostariophysi</taxon>
        <taxon>Cypriniformes</taxon>
        <taxon>Cyprinidae</taxon>
        <taxon>Cyprininae</taxon>
        <taxon>Sinocyclocheilus</taxon>
    </lineage>
</organism>
<reference evidence="1" key="2">
    <citation type="submission" date="2025-09" db="UniProtKB">
        <authorList>
            <consortium name="Ensembl"/>
        </authorList>
    </citation>
    <scope>IDENTIFICATION</scope>
</reference>
<evidence type="ECO:0000313" key="2">
    <source>
        <dbReference type="Proteomes" id="UP000472262"/>
    </source>
</evidence>